<evidence type="ECO:0000259" key="1">
    <source>
        <dbReference type="Pfam" id="PF08453"/>
    </source>
</evidence>
<dbReference type="Proteomes" id="UP000588098">
    <property type="component" value="Unassembled WGS sequence"/>
</dbReference>
<sequence length="131" mass="13622">MACNVGDFTQNTGASLVKKIKGSSTDCINTLFNLTGTNARGAFRGQQMVTVAQALRAGSDSYPGNGSTGMPQVVLFVGAGYFAHWYHPQDVGAYGPALRTAIRGGLDAFFNSPRSADVTDANGETPSEASP</sequence>
<dbReference type="InterPro" id="IPR013661">
    <property type="entry name" value="Peptidase_M9_N_dom"/>
</dbReference>
<feature type="domain" description="Peptidase M9 collagenase N-terminal" evidence="1">
    <location>
        <begin position="3"/>
        <end position="128"/>
    </location>
</feature>
<keyword evidence="3" id="KW-1185">Reference proteome</keyword>
<dbReference type="EMBL" id="JACHJL010000001">
    <property type="protein sequence ID" value="MBB5933318.1"/>
    <property type="molecule type" value="Genomic_DNA"/>
</dbReference>
<accession>A0A7W9UW14</accession>
<proteinExistence type="predicted"/>
<evidence type="ECO:0000313" key="3">
    <source>
        <dbReference type="Proteomes" id="UP000588098"/>
    </source>
</evidence>
<comment type="caution">
    <text evidence="2">The sequence shown here is derived from an EMBL/GenBank/DDBJ whole genome shotgun (WGS) entry which is preliminary data.</text>
</comment>
<dbReference type="Pfam" id="PF08453">
    <property type="entry name" value="Peptidase_M9_N"/>
    <property type="match status" value="1"/>
</dbReference>
<reference evidence="2 3" key="1">
    <citation type="submission" date="2020-08" db="EMBL/GenBank/DDBJ databases">
        <title>Genomic Encyclopedia of Type Strains, Phase III (KMG-III): the genomes of soil and plant-associated and newly described type strains.</title>
        <authorList>
            <person name="Whitman W."/>
        </authorList>
    </citation>
    <scope>NUCLEOTIDE SEQUENCE [LARGE SCALE GENOMIC DNA]</scope>
    <source>
        <strain evidence="2 3">CECT 8305</strain>
    </source>
</reference>
<name>A0A7W9UW14_9ACTN</name>
<dbReference type="RefSeq" id="WP_376772498.1">
    <property type="nucleotide sequence ID" value="NZ_JACHJL010000001.1"/>
</dbReference>
<gene>
    <name evidence="2" type="ORF">FHS42_000336</name>
</gene>
<dbReference type="AlphaFoldDB" id="A0A7W9UW14"/>
<evidence type="ECO:0000313" key="2">
    <source>
        <dbReference type="EMBL" id="MBB5933318.1"/>
    </source>
</evidence>
<organism evidence="2 3">
    <name type="scientific">Streptomyces zagrosensis</name>
    <dbReference type="NCBI Taxonomy" id="1042984"/>
    <lineage>
        <taxon>Bacteria</taxon>
        <taxon>Bacillati</taxon>
        <taxon>Actinomycetota</taxon>
        <taxon>Actinomycetes</taxon>
        <taxon>Kitasatosporales</taxon>
        <taxon>Streptomycetaceae</taxon>
        <taxon>Streptomyces</taxon>
    </lineage>
</organism>
<protein>
    <recommendedName>
        <fullName evidence="1">Peptidase M9 collagenase N-terminal domain-containing protein</fullName>
    </recommendedName>
</protein>